<gene>
    <name evidence="1" type="ORF">PCOR1329_LOCUS51839</name>
    <name evidence="2" type="ORF">PCOR1329_LOCUS82077</name>
</gene>
<proteinExistence type="predicted"/>
<keyword evidence="3" id="KW-1185">Reference proteome</keyword>
<evidence type="ECO:0000313" key="3">
    <source>
        <dbReference type="Proteomes" id="UP001189429"/>
    </source>
</evidence>
<sequence length="103" mass="11639">MLSVCSLKCSSVLFFVQVGWRVRGYAWPSGPRILGEGDHMYSTPVLQRKPSLLPHAPITSVPCRERKQLFLLGYLGQPCWRMRTRRTTSLSTAMTVTVIMISP</sequence>
<accession>A0ABN9Y339</accession>
<name>A0ABN9Y339_9DINO</name>
<reference evidence="2" key="1">
    <citation type="submission" date="2023-10" db="EMBL/GenBank/DDBJ databases">
        <authorList>
            <person name="Chen Y."/>
            <person name="Shah S."/>
            <person name="Dougan E. K."/>
            <person name="Thang M."/>
            <person name="Chan C."/>
        </authorList>
    </citation>
    <scope>NUCLEOTIDE SEQUENCE [LARGE SCALE GENOMIC DNA]</scope>
</reference>
<evidence type="ECO:0008006" key="4">
    <source>
        <dbReference type="Google" id="ProtNLM"/>
    </source>
</evidence>
<protein>
    <recommendedName>
        <fullName evidence="4">Secreted protein</fullName>
    </recommendedName>
</protein>
<dbReference type="EMBL" id="CAUYUJ010016297">
    <property type="protein sequence ID" value="CAK0863794.1"/>
    <property type="molecule type" value="Genomic_DNA"/>
</dbReference>
<dbReference type="EMBL" id="CAUYUJ010021767">
    <property type="protein sequence ID" value="CAK0906899.1"/>
    <property type="molecule type" value="Genomic_DNA"/>
</dbReference>
<organism evidence="2 3">
    <name type="scientific">Prorocentrum cordatum</name>
    <dbReference type="NCBI Taxonomy" id="2364126"/>
    <lineage>
        <taxon>Eukaryota</taxon>
        <taxon>Sar</taxon>
        <taxon>Alveolata</taxon>
        <taxon>Dinophyceae</taxon>
        <taxon>Prorocentrales</taxon>
        <taxon>Prorocentraceae</taxon>
        <taxon>Prorocentrum</taxon>
    </lineage>
</organism>
<dbReference type="Proteomes" id="UP001189429">
    <property type="component" value="Unassembled WGS sequence"/>
</dbReference>
<comment type="caution">
    <text evidence="2">The sequence shown here is derived from an EMBL/GenBank/DDBJ whole genome shotgun (WGS) entry which is preliminary data.</text>
</comment>
<evidence type="ECO:0000313" key="2">
    <source>
        <dbReference type="EMBL" id="CAK0906899.1"/>
    </source>
</evidence>
<evidence type="ECO:0000313" key="1">
    <source>
        <dbReference type="EMBL" id="CAK0863794.1"/>
    </source>
</evidence>